<feature type="region of interest" description="Disordered" evidence="1">
    <location>
        <begin position="62"/>
        <end position="92"/>
    </location>
</feature>
<dbReference type="EMBL" id="AP018817">
    <property type="protein sequence ID" value="BBF70933.1"/>
    <property type="molecule type" value="Genomic_DNA"/>
</dbReference>
<evidence type="ECO:0000313" key="2">
    <source>
        <dbReference type="EMBL" id="BBF70933.1"/>
    </source>
</evidence>
<name>A0ABM7G671_9SPHN</name>
<organism evidence="2 3">
    <name type="scientific">Sphingomonas bisphenolicum</name>
    <dbReference type="NCBI Taxonomy" id="296544"/>
    <lineage>
        <taxon>Bacteria</taxon>
        <taxon>Pseudomonadati</taxon>
        <taxon>Pseudomonadota</taxon>
        <taxon>Alphaproteobacteria</taxon>
        <taxon>Sphingomonadales</taxon>
        <taxon>Sphingomonadaceae</taxon>
        <taxon>Sphingomonas</taxon>
    </lineage>
</organism>
<protein>
    <submittedName>
        <fullName evidence="2">Uncharacterized protein</fullName>
    </submittedName>
</protein>
<evidence type="ECO:0000313" key="3">
    <source>
        <dbReference type="Proteomes" id="UP001059971"/>
    </source>
</evidence>
<proteinExistence type="predicted"/>
<evidence type="ECO:0000256" key="1">
    <source>
        <dbReference type="SAM" id="MobiDB-lite"/>
    </source>
</evidence>
<gene>
    <name evidence="2" type="ORF">SBA_ch1_31330</name>
</gene>
<accession>A0ABM7G671</accession>
<dbReference type="Proteomes" id="UP001059971">
    <property type="component" value="Chromosome 1"/>
</dbReference>
<reference evidence="2" key="1">
    <citation type="submission" date="2018-07" db="EMBL/GenBank/DDBJ databases">
        <title>Complete genome sequence of Sphingomonas bisphenolicum strain AO1, a bisphenol A degradative bacterium isolated from Japanese farm field.</title>
        <authorList>
            <person name="Murakami M."/>
            <person name="Koh M."/>
            <person name="Koba S."/>
            <person name="Matsumura Y."/>
        </authorList>
    </citation>
    <scope>NUCLEOTIDE SEQUENCE</scope>
    <source>
        <strain evidence="2">AO1</strain>
    </source>
</reference>
<sequence length="111" mass="12045">MTAVLTTVSVRAVQHFGNADAMLERRVSHGWTFLLAMRGRTMRERLALLAAPLRRASIASAAEPARSPATRLTRVTRIQSSQQASARTAANRGRMFGPVMGLSIRVGTSEP</sequence>
<keyword evidence="3" id="KW-1185">Reference proteome</keyword>
<feature type="compositionally biased region" description="Low complexity" evidence="1">
    <location>
        <begin position="79"/>
        <end position="90"/>
    </location>
</feature>